<dbReference type="AlphaFoldDB" id="Q5VRW7"/>
<dbReference type="EMBL" id="AP002523">
    <property type="protein sequence ID" value="BAD67808.1"/>
    <property type="molecule type" value="Genomic_DNA"/>
</dbReference>
<organism evidence="1">
    <name type="scientific">Oryza sativa subsp. japonica</name>
    <name type="common">Rice</name>
    <dbReference type="NCBI Taxonomy" id="39947"/>
    <lineage>
        <taxon>Eukaryota</taxon>
        <taxon>Viridiplantae</taxon>
        <taxon>Streptophyta</taxon>
        <taxon>Embryophyta</taxon>
        <taxon>Tracheophyta</taxon>
        <taxon>Spermatophyta</taxon>
        <taxon>Magnoliopsida</taxon>
        <taxon>Liliopsida</taxon>
        <taxon>Poales</taxon>
        <taxon>Poaceae</taxon>
        <taxon>BOP clade</taxon>
        <taxon>Oryzoideae</taxon>
        <taxon>Oryzeae</taxon>
        <taxon>Oryzinae</taxon>
        <taxon>Oryza</taxon>
        <taxon>Oryza sativa</taxon>
    </lineage>
</organism>
<dbReference type="Proteomes" id="UP000817658">
    <property type="component" value="Chromosome 1"/>
</dbReference>
<protein>
    <submittedName>
        <fullName evidence="1">Uncharacterized protein P0013F10.2</fullName>
    </submittedName>
</protein>
<reference evidence="1" key="1">
    <citation type="journal article" date="2002" name="Nature">
        <title>The genome sequence and structure of rice chromosome 1.</title>
        <authorList>
            <person name="Sasaki T."/>
            <person name="Matsumoto T."/>
            <person name="Yamamoto K."/>
            <person name="Sakata K."/>
            <person name="Baba T."/>
            <person name="Katayose Y."/>
            <person name="Wu J."/>
            <person name="Niimura Y."/>
            <person name="Cheng Z."/>
            <person name="Nagamura Y."/>
            <person name="Antonio B.A."/>
            <person name="Kanamori H."/>
            <person name="Hosokawa S."/>
            <person name="Masukawa M."/>
            <person name="Arikawa K."/>
            <person name="Chiden Y."/>
            <person name="Hayashi M."/>
            <person name="Okamoto M."/>
            <person name="Ando T."/>
            <person name="Aoki H."/>
            <person name="Arita K."/>
            <person name="Hamada M."/>
            <person name="Harada C."/>
            <person name="Hijishita S."/>
            <person name="Honda M."/>
            <person name="Ichikawa Y."/>
            <person name="Idonuma A."/>
            <person name="Iijima M."/>
            <person name="Ikeda M."/>
            <person name="Ikeno M."/>
            <person name="Itoh S."/>
            <person name="Itoh T."/>
            <person name="Itoh Y."/>
            <person name="Itoh Y."/>
            <person name="Iwabuchi A."/>
            <person name="Kamiya K."/>
            <person name="Karasawa W."/>
            <person name="Katagiri S."/>
            <person name="Kikuta A."/>
            <person name="Kobayashi N."/>
            <person name="Kono I."/>
            <person name="Machita K."/>
            <person name="Maehara T."/>
            <person name="Mizuno H."/>
            <person name="Mizubayashi T."/>
            <person name="Mukai Y."/>
            <person name="Nagasaki H."/>
            <person name="Nakashima M."/>
            <person name="Nakama Y."/>
            <person name="Nakamichi Y."/>
            <person name="Nakamura M."/>
            <person name="Namiki N."/>
            <person name="Negishi M."/>
            <person name="Ohta I."/>
            <person name="Ono N."/>
            <person name="Saji S."/>
            <person name="Sakai K."/>
            <person name="Shibata M."/>
            <person name="Shimokawa T."/>
            <person name="Shomura A."/>
            <person name="Song J."/>
            <person name="Takazaki Y."/>
            <person name="Terasawa K."/>
            <person name="Tsuji K."/>
            <person name="Waki K."/>
            <person name="Yamagata H."/>
            <person name="Yamane H."/>
            <person name="Yoshiki S."/>
            <person name="Yoshihara R."/>
            <person name="Yukawa K."/>
            <person name="Zhong H."/>
            <person name="Iwama H."/>
            <person name="Endo T."/>
            <person name="Ito H."/>
            <person name="Hahn J.H."/>
            <person name="Kim H.I."/>
            <person name="Eun M.Y."/>
            <person name="Yano M."/>
            <person name="Jiang J."/>
            <person name="Gojobori T."/>
        </authorList>
    </citation>
    <scope>NUCLEOTIDE SEQUENCE [LARGE SCALE GENOMIC DNA]</scope>
</reference>
<gene>
    <name evidence="1" type="primary">P0013F10.2</name>
</gene>
<proteinExistence type="predicted"/>
<name>Q5VRW7_ORYSJ</name>
<accession>Q5VRW7</accession>
<evidence type="ECO:0000313" key="1">
    <source>
        <dbReference type="EMBL" id="BAD67808.1"/>
    </source>
</evidence>
<sequence>MGGWGSGLEEEMVETTNRRALTRVTAGREIGLERQPEHPDWYVAPHQWSSSWNLIDAMKVDGCVPGRGPSRPSTSTPVPPGPLRMLSRPGQLAEREIREVESLTSGFHTVFHPELSHWYVTWIKMKWQIVKFSFTTNAMYIIGQEIILFPMSVLAILSYRSSI</sequence>